<dbReference type="OrthoDB" id="2507317at2759"/>
<reference evidence="3" key="1">
    <citation type="submission" date="2013-11" db="EMBL/GenBank/DDBJ databases">
        <title>Genome sequence of the fusiform rust pathogen reveals effectors for host alternation and coevolution with pine.</title>
        <authorList>
            <consortium name="DOE Joint Genome Institute"/>
            <person name="Smith K."/>
            <person name="Pendleton A."/>
            <person name="Kubisiak T."/>
            <person name="Anderson C."/>
            <person name="Salamov A."/>
            <person name="Aerts A."/>
            <person name="Riley R."/>
            <person name="Clum A."/>
            <person name="Lindquist E."/>
            <person name="Ence D."/>
            <person name="Campbell M."/>
            <person name="Kronenberg Z."/>
            <person name="Feau N."/>
            <person name="Dhillon B."/>
            <person name="Hamelin R."/>
            <person name="Burleigh J."/>
            <person name="Smith J."/>
            <person name="Yandell M."/>
            <person name="Nelson C."/>
            <person name="Grigoriev I."/>
            <person name="Davis J."/>
        </authorList>
    </citation>
    <scope>NUCLEOTIDE SEQUENCE</scope>
    <source>
        <strain evidence="3">G11</strain>
    </source>
</reference>
<keyword evidence="2" id="KW-0812">Transmembrane</keyword>
<sequence length="583" mass="62892">MSRSGETPYERRERLNLEKAIELSKATNTNSTHDSMAHASSNNSPCQHPNTPSPIDLRDVVIPDSQADSSLRPQRPLGHPSQSRTLEGVEVTCLPVILSDTSLSIDSLSEVAPSTLILGSNPNNTSPIVSVSTNINPSREPGWSKSKFRDTSPISAATPHITLKHQLLSTDPIEQSSLPPGSEQPFSLISLPHPHLIVPETASVESPSRAVAIKSKKVRKPTARTSSSNPGDPQPSSSIAATPPTTKQTKVTKSRPIENELAPPSEETQALRSGKRVRKQSAIGESSARSLHALLTLSQSEAAPVVPPKRTSEPVPAKRITIGPAPPKHENEPEPGPSQVKRKSHTIADSEDDDDEVTIVNPDPNSCQSPKPSNRSPKNAHLNPLSSPLSSPVEELGDPMALLRPSKKAVTTKASSKRPPAKSVKNTKDSTPANPPLKETSELAIEMDGPSSTKSGKPKRGRKPKQRLTLVVPPPPPSPPAPSVEENPLPIASTSRKSPKRPTSPTKHQTSPTKSSVIVPSTEETADKEAEDEAQEGPPKVSFCFSFIIMSIFPPINLILFYYRFILLLQRSPNLIRHRPRNH</sequence>
<feature type="compositionally biased region" description="Low complexity" evidence="1">
    <location>
        <begin position="382"/>
        <end position="392"/>
    </location>
</feature>
<evidence type="ECO:0000313" key="4">
    <source>
        <dbReference type="Proteomes" id="UP000886653"/>
    </source>
</evidence>
<keyword evidence="2" id="KW-0472">Membrane</keyword>
<feature type="compositionally biased region" description="Low complexity" evidence="1">
    <location>
        <begin position="242"/>
        <end position="251"/>
    </location>
</feature>
<comment type="caution">
    <text evidence="3">The sequence shown here is derived from an EMBL/GenBank/DDBJ whole genome shotgun (WGS) entry which is preliminary data.</text>
</comment>
<keyword evidence="2" id="KW-1133">Transmembrane helix</keyword>
<name>A0A9P6NHP8_9BASI</name>
<gene>
    <name evidence="3" type="ORF">CROQUDRAFT_552899</name>
</gene>
<evidence type="ECO:0000256" key="1">
    <source>
        <dbReference type="SAM" id="MobiDB-lite"/>
    </source>
</evidence>
<organism evidence="3 4">
    <name type="scientific">Cronartium quercuum f. sp. fusiforme G11</name>
    <dbReference type="NCBI Taxonomy" id="708437"/>
    <lineage>
        <taxon>Eukaryota</taxon>
        <taxon>Fungi</taxon>
        <taxon>Dikarya</taxon>
        <taxon>Basidiomycota</taxon>
        <taxon>Pucciniomycotina</taxon>
        <taxon>Pucciniomycetes</taxon>
        <taxon>Pucciniales</taxon>
        <taxon>Coleosporiaceae</taxon>
        <taxon>Cronartium</taxon>
    </lineage>
</organism>
<evidence type="ECO:0000256" key="2">
    <source>
        <dbReference type="SAM" id="Phobius"/>
    </source>
</evidence>
<dbReference type="EMBL" id="MU167270">
    <property type="protein sequence ID" value="KAG0145812.1"/>
    <property type="molecule type" value="Genomic_DNA"/>
</dbReference>
<feature type="compositionally biased region" description="Pro residues" evidence="1">
    <location>
        <begin position="472"/>
        <end position="482"/>
    </location>
</feature>
<feature type="compositionally biased region" description="Polar residues" evidence="1">
    <location>
        <begin position="25"/>
        <end position="50"/>
    </location>
</feature>
<feature type="compositionally biased region" description="Polar residues" evidence="1">
    <location>
        <begin position="492"/>
        <end position="519"/>
    </location>
</feature>
<accession>A0A9P6NHP8</accession>
<keyword evidence="4" id="KW-1185">Reference proteome</keyword>
<protein>
    <submittedName>
        <fullName evidence="3">Uncharacterized protein</fullName>
    </submittedName>
</protein>
<feature type="compositionally biased region" description="Polar residues" evidence="1">
    <location>
        <begin position="223"/>
        <end position="240"/>
    </location>
</feature>
<feature type="region of interest" description="Disordered" evidence="1">
    <location>
        <begin position="300"/>
        <end position="536"/>
    </location>
</feature>
<feature type="region of interest" description="Disordered" evidence="1">
    <location>
        <begin position="22"/>
        <end position="58"/>
    </location>
</feature>
<feature type="compositionally biased region" description="Polar residues" evidence="1">
    <location>
        <begin position="363"/>
        <end position="377"/>
    </location>
</feature>
<evidence type="ECO:0000313" key="3">
    <source>
        <dbReference type="EMBL" id="KAG0145812.1"/>
    </source>
</evidence>
<feature type="region of interest" description="Disordered" evidence="1">
    <location>
        <begin position="200"/>
        <end position="284"/>
    </location>
</feature>
<proteinExistence type="predicted"/>
<feature type="compositionally biased region" description="Basic residues" evidence="1">
    <location>
        <begin position="456"/>
        <end position="466"/>
    </location>
</feature>
<dbReference type="AlphaFoldDB" id="A0A9P6NHP8"/>
<feature type="compositionally biased region" description="Acidic residues" evidence="1">
    <location>
        <begin position="524"/>
        <end position="535"/>
    </location>
</feature>
<dbReference type="Proteomes" id="UP000886653">
    <property type="component" value="Unassembled WGS sequence"/>
</dbReference>
<feature type="transmembrane region" description="Helical" evidence="2">
    <location>
        <begin position="545"/>
        <end position="569"/>
    </location>
</feature>